<evidence type="ECO:0000313" key="2">
    <source>
        <dbReference type="EMBL" id="CAK8688260.1"/>
    </source>
</evidence>
<organism evidence="2 3">
    <name type="scientific">Clavelina lepadiformis</name>
    <name type="common">Light-bulb sea squirt</name>
    <name type="synonym">Ascidia lepadiformis</name>
    <dbReference type="NCBI Taxonomy" id="159417"/>
    <lineage>
        <taxon>Eukaryota</taxon>
        <taxon>Metazoa</taxon>
        <taxon>Chordata</taxon>
        <taxon>Tunicata</taxon>
        <taxon>Ascidiacea</taxon>
        <taxon>Aplousobranchia</taxon>
        <taxon>Clavelinidae</taxon>
        <taxon>Clavelina</taxon>
    </lineage>
</organism>
<keyword evidence="1" id="KW-1133">Transmembrane helix</keyword>
<dbReference type="EMBL" id="CAWYQH010000108">
    <property type="protein sequence ID" value="CAK8688260.1"/>
    <property type="molecule type" value="Genomic_DNA"/>
</dbReference>
<keyword evidence="1" id="KW-0472">Membrane</keyword>
<reference evidence="2 3" key="1">
    <citation type="submission" date="2024-02" db="EMBL/GenBank/DDBJ databases">
        <authorList>
            <person name="Daric V."/>
            <person name="Darras S."/>
        </authorList>
    </citation>
    <scope>NUCLEOTIDE SEQUENCE [LARGE SCALE GENOMIC DNA]</scope>
</reference>
<protein>
    <submittedName>
        <fullName evidence="2">Uncharacterized protein</fullName>
    </submittedName>
</protein>
<evidence type="ECO:0000313" key="3">
    <source>
        <dbReference type="Proteomes" id="UP001642483"/>
    </source>
</evidence>
<gene>
    <name evidence="2" type="ORF">CVLEPA_LOCUS20284</name>
</gene>
<keyword evidence="1" id="KW-0812">Transmembrane</keyword>
<sequence>MSSFPVKACLGRGGPGCLIWHSCPGAVPLGGGSERLPGRRLPLFQELVECSALDNSDDVNTGDYLTKCLLSICTFFTMLYTVKVLEGHPIFDLMHATIHRAKLEVLGLSLYIFFLYIAFCHVGEFEAHGCHN</sequence>
<evidence type="ECO:0000256" key="1">
    <source>
        <dbReference type="SAM" id="Phobius"/>
    </source>
</evidence>
<name>A0ABP0GDP2_CLALP</name>
<accession>A0ABP0GDP2</accession>
<keyword evidence="3" id="KW-1185">Reference proteome</keyword>
<feature type="transmembrane region" description="Helical" evidence="1">
    <location>
        <begin position="103"/>
        <end position="119"/>
    </location>
</feature>
<dbReference type="Proteomes" id="UP001642483">
    <property type="component" value="Unassembled WGS sequence"/>
</dbReference>
<comment type="caution">
    <text evidence="2">The sequence shown here is derived from an EMBL/GenBank/DDBJ whole genome shotgun (WGS) entry which is preliminary data.</text>
</comment>
<proteinExistence type="predicted"/>